<gene>
    <name evidence="1" type="ORF">P26059B_0033</name>
</gene>
<accession>A0A384UH58</accession>
<keyword evidence="2" id="KW-1185">Reference proteome</keyword>
<evidence type="ECO:0000313" key="2">
    <source>
        <dbReference type="Proteomes" id="UP000261817"/>
    </source>
</evidence>
<protein>
    <submittedName>
        <fullName evidence="1">Uncharacterized protein</fullName>
    </submittedName>
</protein>
<dbReference type="EMBL" id="KY981272">
    <property type="protein sequence ID" value="ASJ79309.1"/>
    <property type="molecule type" value="Genomic_DNA"/>
</dbReference>
<name>A0A384UH58_9CAUD</name>
<evidence type="ECO:0000313" key="1">
    <source>
        <dbReference type="EMBL" id="ASJ79309.1"/>
    </source>
</evidence>
<reference evidence="1 2" key="1">
    <citation type="journal article" date="2018" name="Sci. Rep.">
        <title>Genomic and ecological study of two distinctive freshwater bacteriophages infecting a Comamonadaceae bacterium.</title>
        <authorList>
            <person name="Moon K."/>
            <person name="Kang I."/>
            <person name="Kim S."/>
            <person name="Kim S.J."/>
            <person name="Cho J.C."/>
        </authorList>
    </citation>
    <scope>NUCLEOTIDE SEQUENCE [LARGE SCALE GENOMIC DNA]</scope>
</reference>
<proteinExistence type="predicted"/>
<sequence length="104" mass="11367">MIDVKEKMAALRMGLEAVLAKGDLSDPSGYHYDGLCAAISHNSPGARTGSYTVLGNLMHGYYSNYIDGPKNKSQLTPTRMNVVLLLLELDDEDLALFYEEAPTV</sequence>
<dbReference type="Proteomes" id="UP000261817">
    <property type="component" value="Segment"/>
</dbReference>
<organism evidence="1 2">
    <name type="scientific">Curvibacter phage P26059B</name>
    <dbReference type="NCBI Taxonomy" id="1983784"/>
    <lineage>
        <taxon>Viruses</taxon>
        <taxon>Duplodnaviria</taxon>
        <taxon>Heunggongvirae</taxon>
        <taxon>Uroviricota</taxon>
        <taxon>Caudoviricetes</taxon>
        <taxon>Autographivirales</taxon>
        <taxon>Autonotataviridae</taxon>
        <taxon>Kalppathivirus</taxon>
        <taxon>Kalppathivirus P26059B</taxon>
    </lineage>
</organism>